<dbReference type="InterPro" id="IPR019774">
    <property type="entry name" value="Aromatic-AA_hydroxylase_C"/>
</dbReference>
<evidence type="ECO:0000259" key="1">
    <source>
        <dbReference type="Pfam" id="PF00351"/>
    </source>
</evidence>
<feature type="non-terminal residue" evidence="2">
    <location>
        <position position="142"/>
    </location>
</feature>
<organism evidence="2 3">
    <name type="scientific">Ophiophagus hannah</name>
    <name type="common">King cobra</name>
    <name type="synonym">Naja hannah</name>
    <dbReference type="NCBI Taxonomy" id="8665"/>
    <lineage>
        <taxon>Eukaryota</taxon>
        <taxon>Metazoa</taxon>
        <taxon>Chordata</taxon>
        <taxon>Craniata</taxon>
        <taxon>Vertebrata</taxon>
        <taxon>Euteleostomi</taxon>
        <taxon>Lepidosauria</taxon>
        <taxon>Squamata</taxon>
        <taxon>Bifurcata</taxon>
        <taxon>Unidentata</taxon>
        <taxon>Episquamata</taxon>
        <taxon>Toxicofera</taxon>
        <taxon>Serpentes</taxon>
        <taxon>Colubroidea</taxon>
        <taxon>Elapidae</taxon>
        <taxon>Elapinae</taxon>
        <taxon>Ophiophagus</taxon>
    </lineage>
</organism>
<evidence type="ECO:0000313" key="3">
    <source>
        <dbReference type="Proteomes" id="UP000018936"/>
    </source>
</evidence>
<dbReference type="GO" id="GO:0009072">
    <property type="term" value="P:aromatic amino acid metabolic process"/>
    <property type="evidence" value="ECO:0007669"/>
    <property type="project" value="InterPro"/>
</dbReference>
<dbReference type="InterPro" id="IPR036951">
    <property type="entry name" value="ArAA_hydroxylase_sf"/>
</dbReference>
<dbReference type="Gene3D" id="1.10.800.10">
    <property type="entry name" value="Aromatic amino acid hydroxylase"/>
    <property type="match status" value="1"/>
</dbReference>
<dbReference type="EMBL" id="AZIM01007174">
    <property type="protein sequence ID" value="ETE58137.1"/>
    <property type="molecule type" value="Genomic_DNA"/>
</dbReference>
<evidence type="ECO:0000313" key="2">
    <source>
        <dbReference type="EMBL" id="ETE58137.1"/>
    </source>
</evidence>
<gene>
    <name evidence="2" type="ORF">L345_16143</name>
</gene>
<feature type="non-terminal residue" evidence="2">
    <location>
        <position position="1"/>
    </location>
</feature>
<accession>V8N9A0</accession>
<protein>
    <recommendedName>
        <fullName evidence="1">Biopterin-dependent aromatic amino acid hydroxylase family profile domain-containing protein</fullName>
    </recommendedName>
</protein>
<keyword evidence="3" id="KW-1185">Reference proteome</keyword>
<proteinExistence type="predicted"/>
<dbReference type="Proteomes" id="UP000018936">
    <property type="component" value="Unassembled WGS sequence"/>
</dbReference>
<feature type="domain" description="Biopterin-dependent aromatic amino acid hydroxylase family profile" evidence="1">
    <location>
        <begin position="2"/>
        <end position="42"/>
    </location>
</feature>
<sequence length="142" mass="16189">VYAAHIKRPFSVKYDPYTYSIELLDHPQKICHSLTNIPMDVSISFGPCDYGTRDQENGSRNDTKGHLIDYLKTDKNLQYLYPRERQINFMAHTLSFDITFNEKQQGQDIGYWVHIVPTSSVLASFSLPGPVPGDSDKYITVG</sequence>
<comment type="caution">
    <text evidence="2">The sequence shown here is derived from an EMBL/GenBank/DDBJ whole genome shotgun (WGS) entry which is preliminary data.</text>
</comment>
<reference evidence="2 3" key="1">
    <citation type="journal article" date="2013" name="Proc. Natl. Acad. Sci. U.S.A.">
        <title>The king cobra genome reveals dynamic gene evolution and adaptation in the snake venom system.</title>
        <authorList>
            <person name="Vonk F.J."/>
            <person name="Casewell N.R."/>
            <person name="Henkel C.V."/>
            <person name="Heimberg A.M."/>
            <person name="Jansen H.J."/>
            <person name="McCleary R.J."/>
            <person name="Kerkkamp H.M."/>
            <person name="Vos R.A."/>
            <person name="Guerreiro I."/>
            <person name="Calvete J.J."/>
            <person name="Wuster W."/>
            <person name="Woods A.E."/>
            <person name="Logan J.M."/>
            <person name="Harrison R.A."/>
            <person name="Castoe T.A."/>
            <person name="de Koning A.P."/>
            <person name="Pollock D.D."/>
            <person name="Yandell M."/>
            <person name="Calderon D."/>
            <person name="Renjifo C."/>
            <person name="Currier R.B."/>
            <person name="Salgado D."/>
            <person name="Pla D."/>
            <person name="Sanz L."/>
            <person name="Hyder A.S."/>
            <person name="Ribeiro J.M."/>
            <person name="Arntzen J.W."/>
            <person name="van den Thillart G.E."/>
            <person name="Boetzer M."/>
            <person name="Pirovano W."/>
            <person name="Dirks R.P."/>
            <person name="Spaink H.P."/>
            <person name="Duboule D."/>
            <person name="McGlinn E."/>
            <person name="Kini R.M."/>
            <person name="Richardson M.K."/>
        </authorList>
    </citation>
    <scope>NUCLEOTIDE SEQUENCE</scope>
    <source>
        <tissue evidence="2">Blood</tissue>
    </source>
</reference>
<dbReference type="Pfam" id="PF00351">
    <property type="entry name" value="Biopterin_H"/>
    <property type="match status" value="1"/>
</dbReference>
<dbReference type="GO" id="GO:0005506">
    <property type="term" value="F:iron ion binding"/>
    <property type="evidence" value="ECO:0007669"/>
    <property type="project" value="InterPro"/>
</dbReference>
<dbReference type="AlphaFoldDB" id="V8N9A0"/>
<dbReference type="OrthoDB" id="983542at2759"/>
<name>V8N9A0_OPHHA</name>
<dbReference type="GO" id="GO:0016714">
    <property type="term" value="F:oxidoreductase activity, acting on paired donors, with incorporation or reduction of molecular oxygen, reduced pteridine as one donor, and incorporation of one atom of oxygen"/>
    <property type="evidence" value="ECO:0007669"/>
    <property type="project" value="InterPro"/>
</dbReference>